<dbReference type="PROSITE" id="PS50914">
    <property type="entry name" value="BON"/>
    <property type="match status" value="1"/>
</dbReference>
<organism evidence="3 4">
    <name type="scientific">Sinobacterium norvegicum</name>
    <dbReference type="NCBI Taxonomy" id="1641715"/>
    <lineage>
        <taxon>Bacteria</taxon>
        <taxon>Pseudomonadati</taxon>
        <taxon>Pseudomonadota</taxon>
        <taxon>Gammaproteobacteria</taxon>
        <taxon>Cellvibrionales</taxon>
        <taxon>Spongiibacteraceae</taxon>
        <taxon>Sinobacterium</taxon>
    </lineage>
</organism>
<dbReference type="PANTHER" id="PTHR34606">
    <property type="entry name" value="BON DOMAIN-CONTAINING PROTEIN"/>
    <property type="match status" value="1"/>
</dbReference>
<name>A0ABM9AK54_9GAMM</name>
<dbReference type="EMBL" id="CAKLPX010000005">
    <property type="protein sequence ID" value="CAH0993151.1"/>
    <property type="molecule type" value="Genomic_DNA"/>
</dbReference>
<dbReference type="InterPro" id="IPR051686">
    <property type="entry name" value="Lipoprotein_DolP"/>
</dbReference>
<evidence type="ECO:0000256" key="1">
    <source>
        <dbReference type="SAM" id="SignalP"/>
    </source>
</evidence>
<gene>
    <name evidence="3" type="ORF">SIN8267_03291</name>
</gene>
<feature type="signal peptide" evidence="1">
    <location>
        <begin position="1"/>
        <end position="21"/>
    </location>
</feature>
<dbReference type="Proteomes" id="UP000838100">
    <property type="component" value="Unassembled WGS sequence"/>
</dbReference>
<feature type="chain" id="PRO_5045237420" description="BON domain-containing protein" evidence="1">
    <location>
        <begin position="22"/>
        <end position="190"/>
    </location>
</feature>
<keyword evidence="1" id="KW-0732">Signal</keyword>
<feature type="domain" description="BON" evidence="2">
    <location>
        <begin position="45"/>
        <end position="114"/>
    </location>
</feature>
<keyword evidence="4" id="KW-1185">Reference proteome</keyword>
<dbReference type="InterPro" id="IPR007055">
    <property type="entry name" value="BON_dom"/>
</dbReference>
<evidence type="ECO:0000313" key="3">
    <source>
        <dbReference type="EMBL" id="CAH0993151.1"/>
    </source>
</evidence>
<dbReference type="RefSeq" id="WP_237445836.1">
    <property type="nucleotide sequence ID" value="NZ_CAKLPX010000005.1"/>
</dbReference>
<protein>
    <recommendedName>
        <fullName evidence="2">BON domain-containing protein</fullName>
    </recommendedName>
</protein>
<dbReference type="Pfam" id="PF04972">
    <property type="entry name" value="BON"/>
    <property type="match status" value="2"/>
</dbReference>
<dbReference type="PROSITE" id="PS51257">
    <property type="entry name" value="PROKAR_LIPOPROTEIN"/>
    <property type="match status" value="1"/>
</dbReference>
<reference evidence="3" key="1">
    <citation type="submission" date="2021-12" db="EMBL/GenBank/DDBJ databases">
        <authorList>
            <person name="Rodrigo-Torres L."/>
            <person name="Arahal R. D."/>
            <person name="Lucena T."/>
        </authorList>
    </citation>
    <scope>NUCLEOTIDE SEQUENCE</scope>
    <source>
        <strain evidence="3">CECT 8267</strain>
    </source>
</reference>
<sequence length="190" mass="20432">MKHTVLSLSLAALLISSGCSSIIGASTDGQIEENSGTRSWGALIDDQSLETTATVNIKKSHPDLEEAHTTVTSYNGIVLLTGQVPNDAAKQAAGKTVKKLQKTRRVYNEITIAGPISLPARSNDSWITTKAKSKLLASEGVPSNRIKIVTENGIIYMMGLLTREEARISVNAISNTYGAQKIVQVFEYID</sequence>
<accession>A0ABM9AK54</accession>
<comment type="caution">
    <text evidence="3">The sequence shown here is derived from an EMBL/GenBank/DDBJ whole genome shotgun (WGS) entry which is preliminary data.</text>
</comment>
<dbReference type="PANTHER" id="PTHR34606:SF4">
    <property type="entry name" value="OUTER MEMBRANE LIPOPROTEIN DOLP"/>
    <property type="match status" value="1"/>
</dbReference>
<dbReference type="Gene3D" id="3.30.1340.30">
    <property type="match status" value="1"/>
</dbReference>
<proteinExistence type="predicted"/>
<evidence type="ECO:0000259" key="2">
    <source>
        <dbReference type="PROSITE" id="PS50914"/>
    </source>
</evidence>
<evidence type="ECO:0000313" key="4">
    <source>
        <dbReference type="Proteomes" id="UP000838100"/>
    </source>
</evidence>